<feature type="compositionally biased region" description="Low complexity" evidence="1">
    <location>
        <begin position="198"/>
        <end position="208"/>
    </location>
</feature>
<organism evidence="2 3">
    <name type="scientific">Coniochaeta ligniaria NRRL 30616</name>
    <dbReference type="NCBI Taxonomy" id="1408157"/>
    <lineage>
        <taxon>Eukaryota</taxon>
        <taxon>Fungi</taxon>
        <taxon>Dikarya</taxon>
        <taxon>Ascomycota</taxon>
        <taxon>Pezizomycotina</taxon>
        <taxon>Sordariomycetes</taxon>
        <taxon>Sordariomycetidae</taxon>
        <taxon>Coniochaetales</taxon>
        <taxon>Coniochaetaceae</taxon>
        <taxon>Coniochaeta</taxon>
    </lineage>
</organism>
<proteinExistence type="predicted"/>
<dbReference type="AlphaFoldDB" id="A0A1J7I9S9"/>
<dbReference type="Proteomes" id="UP000182658">
    <property type="component" value="Unassembled WGS sequence"/>
</dbReference>
<keyword evidence="3" id="KW-1185">Reference proteome</keyword>
<reference evidence="2 3" key="1">
    <citation type="submission" date="2016-10" db="EMBL/GenBank/DDBJ databases">
        <title>Draft genome sequence of Coniochaeta ligniaria NRRL30616, a lignocellulolytic fungus for bioabatement of inhibitors in plant biomass hydrolysates.</title>
        <authorList>
            <consortium name="DOE Joint Genome Institute"/>
            <person name="Jimenez D.J."/>
            <person name="Hector R.E."/>
            <person name="Riley R."/>
            <person name="Sun H."/>
            <person name="Grigoriev I.V."/>
            <person name="Van Elsas J.D."/>
            <person name="Nichols N.N."/>
        </authorList>
    </citation>
    <scope>NUCLEOTIDE SEQUENCE [LARGE SCALE GENOMIC DNA]</scope>
    <source>
        <strain evidence="2 3">NRRL 30616</strain>
    </source>
</reference>
<feature type="compositionally biased region" description="Basic and acidic residues" evidence="1">
    <location>
        <begin position="169"/>
        <end position="183"/>
    </location>
</feature>
<evidence type="ECO:0000313" key="2">
    <source>
        <dbReference type="EMBL" id="OIW24206.1"/>
    </source>
</evidence>
<evidence type="ECO:0000313" key="3">
    <source>
        <dbReference type="Proteomes" id="UP000182658"/>
    </source>
</evidence>
<sequence length="405" mass="44456">MIHQPNRLTISSIPSCPSTCLESYLSSFHQVSHLILSFPKMTSLPPQPSLHSQFTTLLTTTSPHRPIELVVWIPSPQTYFTLSPSHREPDLDDLYASAPPSSLPRHLVAPICRRVADMFEQAIQEIVEVAEQTPLPRHHEQHQVPRHHHHHPVPTVSTMVYDTSTTTRPKRDTLRDVLARGELRPPAQLRRKKSWSNHNHVQTTTTTRTTHHQPTPPHPPPPPIHHHPHQPAPTTSHLPFPPAPPPTPDATPSPVSVSSARQLSLVKPHHTQTTKRPRGTAVEALREAAAGIRGVPRGLRRRGQAGERERDKVVVVAVVPETETRDDDGGGGGGGGTEDNLIDLTRDDDEDEDGFGKRGGGSAGVGAELLRGREGDEGYIADDGFHTRDGIDTERSWDSGEGEGG</sequence>
<feature type="compositionally biased region" description="Basic residues" evidence="1">
    <location>
        <begin position="267"/>
        <end position="278"/>
    </location>
</feature>
<feature type="compositionally biased region" description="Basic and acidic residues" evidence="1">
    <location>
        <begin position="383"/>
        <end position="398"/>
    </location>
</feature>
<feature type="region of interest" description="Disordered" evidence="1">
    <location>
        <begin position="322"/>
        <end position="405"/>
    </location>
</feature>
<feature type="compositionally biased region" description="Pro residues" evidence="1">
    <location>
        <begin position="239"/>
        <end position="251"/>
    </location>
</feature>
<evidence type="ECO:0000256" key="1">
    <source>
        <dbReference type="SAM" id="MobiDB-lite"/>
    </source>
</evidence>
<name>A0A1J7I9S9_9PEZI</name>
<dbReference type="EMBL" id="KV875104">
    <property type="protein sequence ID" value="OIW24206.1"/>
    <property type="molecule type" value="Genomic_DNA"/>
</dbReference>
<protein>
    <submittedName>
        <fullName evidence="2">Uncharacterized protein</fullName>
    </submittedName>
</protein>
<feature type="compositionally biased region" description="Pro residues" evidence="1">
    <location>
        <begin position="214"/>
        <end position="223"/>
    </location>
</feature>
<dbReference type="InParanoid" id="A0A1J7I9S9"/>
<accession>A0A1J7I9S9</accession>
<feature type="region of interest" description="Disordered" evidence="1">
    <location>
        <begin position="163"/>
        <end position="281"/>
    </location>
</feature>
<gene>
    <name evidence="2" type="ORF">CONLIGDRAFT_673906</name>
</gene>